<sequence length="634" mass="71836">MKFVALVSGGKDSCFNILHCLAQGHELICLANLYPPSSENDELDSYMYQTVGHDVLTLYEKCTGKPMYREPILGLASNQKLEYSKTANDETEDLFRLLSIVVKHHPDVEAVSVGAILSSYQRTRVEDVCFRLGLTSLAYLWQRDQGELMEEMCNSGMDARIVKVAAIGLDDANLDMTLQQIHPTLIQLNRRFGVHICGEGGEFETSVLDAPFFEFGRIEILEKEVVKHTNDDVWYLKIKVGFVEKPKNLPKIENWSDFIVEPPLLTEQFQEIYDNVSFQENKPCTTENIFPKAEVSSWSENVFAMNDKVFVSNLFSVKESIEEQIAEIFEKLQNILSEHDLKFSNIQSSKLLVKDMANFGKINSMYVKYFNEPLPPARICVETNLPDTIHAQLSVVILKDIKTKSGLHVQGRSYWAPCNIGPYSQGIADSNDSIIRISGQIPLIPKNMELSCHDKALSAVLSLQHYDNVKEVTGYKFHLLTICFIKNMSLVDVASGVFDEYILTSNEREKFTSNLIIVQVTELPRGADVEWGGLFYKDQGQYMNYDSDSDDENSDGGSDKDIRKKVGVYFVDELSDFKFDINKSAFYEIYANPKKLANLPHQLKDCSAYELFPVIQVIDRLTGSGDKIAIVEYN</sequence>
<keyword evidence="8" id="KW-1185">Reference proteome</keyword>
<reference evidence="7 8" key="1">
    <citation type="journal article" date="2016" name="Proc. Natl. Acad. Sci. U.S.A.">
        <title>Comparative genomics of biotechnologically important yeasts.</title>
        <authorList>
            <person name="Riley R."/>
            <person name="Haridas S."/>
            <person name="Wolfe K.H."/>
            <person name="Lopes M.R."/>
            <person name="Hittinger C.T."/>
            <person name="Goeker M."/>
            <person name="Salamov A.A."/>
            <person name="Wisecaver J.H."/>
            <person name="Long T.M."/>
            <person name="Calvey C.H."/>
            <person name="Aerts A.L."/>
            <person name="Barry K.W."/>
            <person name="Choi C."/>
            <person name="Clum A."/>
            <person name="Coughlan A.Y."/>
            <person name="Deshpande S."/>
            <person name="Douglass A.P."/>
            <person name="Hanson S.J."/>
            <person name="Klenk H.-P."/>
            <person name="LaButti K.M."/>
            <person name="Lapidus A."/>
            <person name="Lindquist E.A."/>
            <person name="Lipzen A.M."/>
            <person name="Meier-Kolthoff J.P."/>
            <person name="Ohm R.A."/>
            <person name="Otillar R.P."/>
            <person name="Pangilinan J.L."/>
            <person name="Peng Y."/>
            <person name="Rokas A."/>
            <person name="Rosa C.A."/>
            <person name="Scheuner C."/>
            <person name="Sibirny A.A."/>
            <person name="Slot J.C."/>
            <person name="Stielow J.B."/>
            <person name="Sun H."/>
            <person name="Kurtzman C.P."/>
            <person name="Blackwell M."/>
            <person name="Grigoriev I.V."/>
            <person name="Jeffries T.W."/>
        </authorList>
    </citation>
    <scope>NUCLEOTIDE SEQUENCE [LARGE SCALE GENOMIC DNA]</scope>
    <source>
        <strain evidence="7 8">NRRL Y-2026</strain>
    </source>
</reference>
<dbReference type="NCBIfam" id="TIGR00290">
    <property type="entry name" value="MJ0570_dom"/>
    <property type="match status" value="1"/>
</dbReference>
<dbReference type="InterPro" id="IPR002761">
    <property type="entry name" value="Diphthami_syn_dom"/>
</dbReference>
<dbReference type="GO" id="GO:0017183">
    <property type="term" value="P:protein histidyl modification to diphthamide"/>
    <property type="evidence" value="ECO:0007669"/>
    <property type="project" value="TreeGrafter"/>
</dbReference>
<dbReference type="FunFam" id="3.40.50.620:FF:000145">
    <property type="entry name" value="ATP-binding domain containing protein"/>
    <property type="match status" value="1"/>
</dbReference>
<evidence type="ECO:0000259" key="6">
    <source>
        <dbReference type="Pfam" id="PF01902"/>
    </source>
</evidence>
<dbReference type="EMBL" id="KV454002">
    <property type="protein sequence ID" value="ODQ47870.1"/>
    <property type="molecule type" value="Genomic_DNA"/>
</dbReference>
<proteinExistence type="predicted"/>
<dbReference type="Gene3D" id="3.30.1330.40">
    <property type="entry name" value="RutC-like"/>
    <property type="match status" value="2"/>
</dbReference>
<evidence type="ECO:0000256" key="5">
    <source>
        <dbReference type="ARBA" id="ARBA00048108"/>
    </source>
</evidence>
<evidence type="ECO:0000313" key="8">
    <source>
        <dbReference type="Proteomes" id="UP000094455"/>
    </source>
</evidence>
<accession>A0A1E3NP39</accession>
<protein>
    <recommendedName>
        <fullName evidence="2">Diphthine--ammonia ligase</fullName>
        <ecNumber evidence="1">6.3.1.14</ecNumber>
    </recommendedName>
    <alternativeName>
        <fullName evidence="3">Diphthamide synthase</fullName>
    </alternativeName>
    <alternativeName>
        <fullName evidence="4">Diphthamide synthetase</fullName>
    </alternativeName>
</protein>
<evidence type="ECO:0000256" key="4">
    <source>
        <dbReference type="ARBA" id="ARBA00031552"/>
    </source>
</evidence>
<feature type="domain" description="Diphthamide synthase" evidence="6">
    <location>
        <begin position="1"/>
        <end position="239"/>
    </location>
</feature>
<dbReference type="Gene3D" id="3.40.50.620">
    <property type="entry name" value="HUPs"/>
    <property type="match status" value="1"/>
</dbReference>
<dbReference type="RefSeq" id="XP_019018983.1">
    <property type="nucleotide sequence ID" value="XM_019164039.1"/>
</dbReference>
<dbReference type="InterPro" id="IPR035959">
    <property type="entry name" value="RutC-like_sf"/>
</dbReference>
<dbReference type="CDD" id="cd06155">
    <property type="entry name" value="eu_AANH_C_1"/>
    <property type="match status" value="1"/>
</dbReference>
<dbReference type="GeneID" id="30180726"/>
<organism evidence="7 8">
    <name type="scientific">Pichia membranifaciens NRRL Y-2026</name>
    <dbReference type="NCBI Taxonomy" id="763406"/>
    <lineage>
        <taxon>Eukaryota</taxon>
        <taxon>Fungi</taxon>
        <taxon>Dikarya</taxon>
        <taxon>Ascomycota</taxon>
        <taxon>Saccharomycotina</taxon>
        <taxon>Pichiomycetes</taxon>
        <taxon>Pichiales</taxon>
        <taxon>Pichiaceae</taxon>
        <taxon>Pichia</taxon>
    </lineage>
</organism>
<dbReference type="PANTHER" id="PTHR12196:SF2">
    <property type="entry name" value="DIPHTHINE--AMMONIA LIGASE"/>
    <property type="match status" value="1"/>
</dbReference>
<dbReference type="CDD" id="cd06156">
    <property type="entry name" value="eu_AANH_C_2"/>
    <property type="match status" value="1"/>
</dbReference>
<evidence type="ECO:0000313" key="7">
    <source>
        <dbReference type="EMBL" id="ODQ47870.1"/>
    </source>
</evidence>
<dbReference type="STRING" id="763406.A0A1E3NP39"/>
<comment type="catalytic activity">
    <reaction evidence="5">
        <text>diphthine-[translation elongation factor 2] + NH4(+) + ATP = diphthamide-[translation elongation factor 2] + AMP + diphosphate + H(+)</text>
        <dbReference type="Rhea" id="RHEA:19753"/>
        <dbReference type="Rhea" id="RHEA-COMP:10172"/>
        <dbReference type="Rhea" id="RHEA-COMP:10174"/>
        <dbReference type="ChEBI" id="CHEBI:15378"/>
        <dbReference type="ChEBI" id="CHEBI:16692"/>
        <dbReference type="ChEBI" id="CHEBI:28938"/>
        <dbReference type="ChEBI" id="CHEBI:30616"/>
        <dbReference type="ChEBI" id="CHEBI:33019"/>
        <dbReference type="ChEBI" id="CHEBI:82696"/>
        <dbReference type="ChEBI" id="CHEBI:456215"/>
        <dbReference type="EC" id="6.3.1.14"/>
    </reaction>
</comment>
<dbReference type="GO" id="GO:0017178">
    <property type="term" value="F:diphthine-ammonia ligase activity"/>
    <property type="evidence" value="ECO:0007669"/>
    <property type="project" value="UniProtKB-EC"/>
</dbReference>
<dbReference type="InterPro" id="IPR030662">
    <property type="entry name" value="DPH6/MJ0570"/>
</dbReference>
<dbReference type="Proteomes" id="UP000094455">
    <property type="component" value="Unassembled WGS sequence"/>
</dbReference>
<evidence type="ECO:0000256" key="3">
    <source>
        <dbReference type="ARBA" id="ARBA00029814"/>
    </source>
</evidence>
<dbReference type="CDD" id="cd01994">
    <property type="entry name" value="AANH_PF0828-like"/>
    <property type="match status" value="1"/>
</dbReference>
<gene>
    <name evidence="7" type="ORF">PICMEDRAFT_71889</name>
</gene>
<dbReference type="Gene3D" id="3.90.1490.10">
    <property type="entry name" value="putative n-type atp pyrophosphatase, domain 2"/>
    <property type="match status" value="1"/>
</dbReference>
<dbReference type="PANTHER" id="PTHR12196">
    <property type="entry name" value="DOMAIN OF UNKNOWN FUNCTION 71 DUF71 -CONTAINING PROTEIN"/>
    <property type="match status" value="1"/>
</dbReference>
<dbReference type="SUPFAM" id="SSF52402">
    <property type="entry name" value="Adenine nucleotide alpha hydrolases-like"/>
    <property type="match status" value="1"/>
</dbReference>
<dbReference type="InterPro" id="IPR014729">
    <property type="entry name" value="Rossmann-like_a/b/a_fold"/>
</dbReference>
<evidence type="ECO:0000256" key="1">
    <source>
        <dbReference type="ARBA" id="ARBA00012089"/>
    </source>
</evidence>
<name>A0A1E3NP39_9ASCO</name>
<dbReference type="SUPFAM" id="SSF55298">
    <property type="entry name" value="YjgF-like"/>
    <property type="match status" value="2"/>
</dbReference>
<dbReference type="InterPro" id="IPR006175">
    <property type="entry name" value="YjgF/YER057c/UK114"/>
</dbReference>
<dbReference type="Pfam" id="PF01902">
    <property type="entry name" value="Diphthami_syn_2"/>
    <property type="match status" value="1"/>
</dbReference>
<dbReference type="OrthoDB" id="686384at2759"/>
<evidence type="ECO:0000256" key="2">
    <source>
        <dbReference type="ARBA" id="ARBA00018426"/>
    </source>
</evidence>
<dbReference type="Pfam" id="PF01042">
    <property type="entry name" value="Ribonuc_L-PSP"/>
    <property type="match status" value="1"/>
</dbReference>
<dbReference type="EC" id="6.3.1.14" evidence="1"/>
<dbReference type="AlphaFoldDB" id="A0A1E3NP39"/>